<dbReference type="OrthoDB" id="2990208at2"/>
<evidence type="ECO:0000256" key="3">
    <source>
        <dbReference type="SAM" id="Phobius"/>
    </source>
</evidence>
<dbReference type="GO" id="GO:0030420">
    <property type="term" value="P:establishment of competence for transformation"/>
    <property type="evidence" value="ECO:0007669"/>
    <property type="project" value="UniProtKB-KW"/>
</dbReference>
<organism evidence="4 5">
    <name type="scientific">Melghirimyces algeriensis</name>
    <dbReference type="NCBI Taxonomy" id="910412"/>
    <lineage>
        <taxon>Bacteria</taxon>
        <taxon>Bacillati</taxon>
        <taxon>Bacillota</taxon>
        <taxon>Bacilli</taxon>
        <taxon>Bacillales</taxon>
        <taxon>Thermoactinomycetaceae</taxon>
        <taxon>Melghirimyces</taxon>
    </lineage>
</organism>
<proteinExistence type="predicted"/>
<sequence length="150" mass="16723">MGIDKRPQDQGGWSLVELTITLTLIGLLAALALPAFVQWGDRLERKQFLSLLAEDLRMAQRKAQALETEISLSVSRDGQHYSVWIGNRCLQKEMVPSGMRLQSNYPSGRIVFRRSGQARGGTFYLIDGEEKVGRVVVQVASGRPRVEVVP</sequence>
<evidence type="ECO:0000313" key="5">
    <source>
        <dbReference type="Proteomes" id="UP000315636"/>
    </source>
</evidence>
<keyword evidence="3" id="KW-0812">Transmembrane</keyword>
<keyword evidence="3" id="KW-1133">Transmembrane helix</keyword>
<dbReference type="SUPFAM" id="SSF54523">
    <property type="entry name" value="Pili subunits"/>
    <property type="match status" value="1"/>
</dbReference>
<dbReference type="GO" id="GO:0009986">
    <property type="term" value="C:cell surface"/>
    <property type="evidence" value="ECO:0007669"/>
    <property type="project" value="UniProtKB-SubCell"/>
</dbReference>
<dbReference type="Proteomes" id="UP000315636">
    <property type="component" value="Unassembled WGS sequence"/>
</dbReference>
<evidence type="ECO:0000256" key="2">
    <source>
        <dbReference type="ARBA" id="ARBA00023287"/>
    </source>
</evidence>
<comment type="subcellular location">
    <subcellularLocation>
        <location evidence="1">Cell surface</location>
    </subcellularLocation>
</comment>
<keyword evidence="5" id="KW-1185">Reference proteome</keyword>
<feature type="transmembrane region" description="Helical" evidence="3">
    <location>
        <begin position="12"/>
        <end position="37"/>
    </location>
</feature>
<dbReference type="InterPro" id="IPR045584">
    <property type="entry name" value="Pilin-like"/>
</dbReference>
<protein>
    <submittedName>
        <fullName evidence="4">Prepilin-type N-terminal cleavage/methylation domain-containing protein</fullName>
    </submittedName>
</protein>
<dbReference type="EMBL" id="FXTI01000002">
    <property type="protein sequence ID" value="SMO49339.1"/>
    <property type="molecule type" value="Genomic_DNA"/>
</dbReference>
<dbReference type="Gene3D" id="3.30.700.10">
    <property type="entry name" value="Glycoprotein, Type 4 Pilin"/>
    <property type="match status" value="1"/>
</dbReference>
<name>A0A521BQF8_9BACL</name>
<dbReference type="AlphaFoldDB" id="A0A521BQF8"/>
<evidence type="ECO:0000256" key="1">
    <source>
        <dbReference type="ARBA" id="ARBA00004241"/>
    </source>
</evidence>
<dbReference type="InterPro" id="IPR012902">
    <property type="entry name" value="N_methyl_site"/>
</dbReference>
<gene>
    <name evidence="4" type="ORF">SAMN06264849_102308</name>
</gene>
<accession>A0A521BQF8</accession>
<dbReference type="RefSeq" id="WP_142504597.1">
    <property type="nucleotide sequence ID" value="NZ_FXTI01000002.1"/>
</dbReference>
<keyword evidence="3" id="KW-0472">Membrane</keyword>
<evidence type="ECO:0000313" key="4">
    <source>
        <dbReference type="EMBL" id="SMO49339.1"/>
    </source>
</evidence>
<keyword evidence="2" id="KW-0178">Competence</keyword>
<dbReference type="NCBIfam" id="TIGR02532">
    <property type="entry name" value="IV_pilin_GFxxxE"/>
    <property type="match status" value="1"/>
</dbReference>
<reference evidence="4 5" key="1">
    <citation type="submission" date="2017-05" db="EMBL/GenBank/DDBJ databases">
        <authorList>
            <person name="Varghese N."/>
            <person name="Submissions S."/>
        </authorList>
    </citation>
    <scope>NUCLEOTIDE SEQUENCE [LARGE SCALE GENOMIC DNA]</scope>
    <source>
        <strain evidence="4 5">DSM 45474</strain>
    </source>
</reference>